<dbReference type="OrthoDB" id="8300106at2759"/>
<dbReference type="GO" id="GO:0031966">
    <property type="term" value="C:mitochondrial membrane"/>
    <property type="evidence" value="ECO:0007669"/>
    <property type="project" value="UniProtKB-SubCell"/>
</dbReference>
<evidence type="ECO:0000313" key="33">
    <source>
        <dbReference type="RefSeq" id="XP_022103360.1"/>
    </source>
</evidence>
<keyword evidence="7 27" id="KW-0812">Transmembrane</keyword>
<dbReference type="GO" id="GO:0032259">
    <property type="term" value="P:methylation"/>
    <property type="evidence" value="ECO:0007669"/>
    <property type="project" value="UniProtKB-KW"/>
</dbReference>
<feature type="transmembrane region" description="Helical" evidence="28">
    <location>
        <begin position="111"/>
        <end position="137"/>
    </location>
</feature>
<evidence type="ECO:0000256" key="5">
    <source>
        <dbReference type="ARBA" id="ARBA00022679"/>
    </source>
</evidence>
<evidence type="ECO:0000256" key="20">
    <source>
        <dbReference type="ARBA" id="ARBA00051210"/>
    </source>
</evidence>
<comment type="catalytic activity">
    <reaction evidence="16">
        <text>1-hexadecanoyl-2-(4Z,7Z,10Z,13Z,16Z,19Z-docosahexaenoyl)-sn-glycero-3-phosphoethanolamine + S-adenosyl-L-methionine = 1-hexadecanoyl-2-(4Z,7Z,10Z,13Z,16Z,19Z-docosahexaenoyl)-sn-glycero-3-phospho-N-methylethanolamine + S-adenosyl-L-homocysteine + H(+)</text>
        <dbReference type="Rhea" id="RHEA:70763"/>
        <dbReference type="ChEBI" id="CHEBI:15378"/>
        <dbReference type="ChEBI" id="CHEBI:57856"/>
        <dbReference type="ChEBI" id="CHEBI:59789"/>
        <dbReference type="ChEBI" id="CHEBI:78261"/>
        <dbReference type="ChEBI" id="CHEBI:189861"/>
    </reaction>
    <physiologicalReaction direction="left-to-right" evidence="16">
        <dbReference type="Rhea" id="RHEA:70764"/>
    </physiologicalReaction>
</comment>
<dbReference type="EC" id="2.1.1.17" evidence="27"/>
<keyword evidence="4 27" id="KW-0489">Methyltransferase</keyword>
<keyword evidence="11 27" id="KW-0496">Mitochondrion</keyword>
<feature type="topological domain" description="Cytoplasmic" evidence="27">
    <location>
        <begin position="90"/>
        <end position="116"/>
    </location>
</feature>
<comment type="catalytic activity">
    <reaction evidence="27">
        <text>a 1,2-diacyl-sn-glycero-3-phosphoethanolamine + S-adenosyl-L-methionine = a 1,2-diacyl-sn-glycero-3-phospho-N-methylethanolamine + S-adenosyl-L-homocysteine + H(+)</text>
        <dbReference type="Rhea" id="RHEA:11164"/>
        <dbReference type="ChEBI" id="CHEBI:15378"/>
        <dbReference type="ChEBI" id="CHEBI:57856"/>
        <dbReference type="ChEBI" id="CHEBI:59789"/>
        <dbReference type="ChEBI" id="CHEBI:64573"/>
        <dbReference type="ChEBI" id="CHEBI:64612"/>
        <dbReference type="EC" id="2.1.1.17"/>
    </reaction>
</comment>
<feature type="binding site" evidence="27">
    <location>
        <begin position="121"/>
        <end position="123"/>
    </location>
    <ligand>
        <name>S-adenosyl-L-methionine</name>
        <dbReference type="ChEBI" id="CHEBI:59789"/>
    </ligand>
</feature>
<evidence type="ECO:0000256" key="21">
    <source>
        <dbReference type="ARBA" id="ARBA00051451"/>
    </source>
</evidence>
<comment type="catalytic activity">
    <reaction evidence="27">
        <text>a 1,2-diacyl-sn-glycero-3-phospho-N-methylethanolamine + S-adenosyl-L-methionine = a 1,2-diacyl-sn-glycero-3-phospho-N,N-dimethylethanolamine + S-adenosyl-L-homocysteine + H(+)</text>
        <dbReference type="Rhea" id="RHEA:32735"/>
        <dbReference type="ChEBI" id="CHEBI:15378"/>
        <dbReference type="ChEBI" id="CHEBI:57856"/>
        <dbReference type="ChEBI" id="CHEBI:59789"/>
        <dbReference type="ChEBI" id="CHEBI:64572"/>
        <dbReference type="ChEBI" id="CHEBI:64573"/>
        <dbReference type="EC" id="2.1.1.71"/>
    </reaction>
</comment>
<dbReference type="PIRSF" id="PIRSF005444">
    <property type="entry name" value="PEMT"/>
    <property type="match status" value="1"/>
</dbReference>
<dbReference type="RefSeq" id="XP_022103358.1">
    <property type="nucleotide sequence ID" value="XM_022247666.1"/>
</dbReference>
<organism evidence="29 34">
    <name type="scientific">Acanthaster planci</name>
    <name type="common">Crown-of-thorns starfish</name>
    <dbReference type="NCBI Taxonomy" id="133434"/>
    <lineage>
        <taxon>Eukaryota</taxon>
        <taxon>Metazoa</taxon>
        <taxon>Echinodermata</taxon>
        <taxon>Eleutherozoa</taxon>
        <taxon>Asterozoa</taxon>
        <taxon>Asteroidea</taxon>
        <taxon>Valvatacea</taxon>
        <taxon>Valvatida</taxon>
        <taxon>Acanthasteridae</taxon>
        <taxon>Acanthaster</taxon>
    </lineage>
</organism>
<comment type="catalytic activity">
    <reaction evidence="26">
        <text>1,2-di-(9Z-octadecenoyl)-sn-glycero-3-phospho-N,N-dimethylethanolamine + S-adenosyl-L-methionine = 1,2-di-(9Z-octadecenoyl)-sn-glycero-3-phosphocholine + S-adenosyl-L-homocysteine + H(+)</text>
        <dbReference type="Rhea" id="RHEA:70623"/>
        <dbReference type="ChEBI" id="CHEBI:15378"/>
        <dbReference type="ChEBI" id="CHEBI:57856"/>
        <dbReference type="ChEBI" id="CHEBI:59789"/>
        <dbReference type="ChEBI" id="CHEBI:74669"/>
        <dbReference type="ChEBI" id="CHEBI:85680"/>
    </reaction>
    <physiologicalReaction direction="left-to-right" evidence="26">
        <dbReference type="Rhea" id="RHEA:70624"/>
    </physiologicalReaction>
</comment>
<dbReference type="GO" id="GO:0000773">
    <property type="term" value="F:phosphatidyl-N-methylethanolamine N-methyltransferase activity"/>
    <property type="evidence" value="ECO:0007669"/>
    <property type="project" value="UniProtKB-UniRule"/>
</dbReference>
<evidence type="ECO:0000256" key="1">
    <source>
        <dbReference type="ARBA" id="ARBA00004969"/>
    </source>
</evidence>
<evidence type="ECO:0000256" key="25">
    <source>
        <dbReference type="ARBA" id="ARBA00052126"/>
    </source>
</evidence>
<evidence type="ECO:0000313" key="32">
    <source>
        <dbReference type="RefSeq" id="XP_022103359.1"/>
    </source>
</evidence>
<evidence type="ECO:0000256" key="16">
    <source>
        <dbReference type="ARBA" id="ARBA00050744"/>
    </source>
</evidence>
<dbReference type="Gene3D" id="1.20.120.1630">
    <property type="match status" value="1"/>
</dbReference>
<evidence type="ECO:0000256" key="24">
    <source>
        <dbReference type="ARBA" id="ARBA00051941"/>
    </source>
</evidence>
<evidence type="ECO:0000256" key="23">
    <source>
        <dbReference type="ARBA" id="ARBA00051880"/>
    </source>
</evidence>
<evidence type="ECO:0000313" key="31">
    <source>
        <dbReference type="RefSeq" id="XP_022103358.1"/>
    </source>
</evidence>
<dbReference type="RefSeq" id="XP_022103359.1">
    <property type="nucleotide sequence ID" value="XM_022247667.1"/>
</dbReference>
<dbReference type="FunFam" id="1.20.120.1630:FF:000005">
    <property type="entry name" value="Phosphatidylethanolamine N-methyltransferase"/>
    <property type="match status" value="1"/>
</dbReference>
<evidence type="ECO:0000256" key="9">
    <source>
        <dbReference type="ARBA" id="ARBA00022989"/>
    </source>
</evidence>
<feature type="intramembrane region" description="Helical" evidence="27">
    <location>
        <begin position="36"/>
        <end position="56"/>
    </location>
</feature>
<dbReference type="GO" id="GO:0005789">
    <property type="term" value="C:endoplasmic reticulum membrane"/>
    <property type="evidence" value="ECO:0007669"/>
    <property type="project" value="UniProtKB-SubCell"/>
</dbReference>
<dbReference type="HAMAP" id="MF_03216">
    <property type="entry name" value="PLMT"/>
    <property type="match status" value="1"/>
</dbReference>
<dbReference type="InterPro" id="IPR007318">
    <property type="entry name" value="Phopholipid_MeTrfase"/>
</dbReference>
<feature type="topological domain" description="Cytoplasmic" evidence="27">
    <location>
        <begin position="203"/>
        <end position="224"/>
    </location>
</feature>
<comment type="catalytic activity">
    <reaction evidence="22">
        <text>1,2-di-(9Z-octadecenoyl)-sn-glycero-3-phospho-N-methylethanolamine + S-adenosyl-L-methionine = 1,2-di-(9Z-octadecenoyl)-sn-glycero-3-phospho-N,N-dimethylethanolamine + S-adenosyl-L-homocysteine + H(+)</text>
        <dbReference type="Rhea" id="RHEA:46112"/>
        <dbReference type="ChEBI" id="CHEBI:15378"/>
        <dbReference type="ChEBI" id="CHEBI:57856"/>
        <dbReference type="ChEBI" id="CHEBI:59789"/>
        <dbReference type="ChEBI" id="CHEBI:85679"/>
        <dbReference type="ChEBI" id="CHEBI:85680"/>
    </reaction>
    <physiologicalReaction direction="left-to-right" evidence="22">
        <dbReference type="Rhea" id="RHEA:46113"/>
    </physiologicalReaction>
</comment>
<dbReference type="GeneID" id="110986061"/>
<comment type="catalytic activity">
    <reaction evidence="20">
        <text>1,2-di-(9Z,12Z,15Z-octadecatrienoyl)-sn-glycero-3-phospho-N,N-dimethylethanolamine + S-adenosyl-L-methionine = 1,2-di-(9Z,12Z,15Z-octadecatrienoyl)-sn-glycero-3-phosphocholine + S-adenosyl-L-homocysteine + H(+)</text>
        <dbReference type="Rhea" id="RHEA:70759"/>
        <dbReference type="ChEBI" id="CHEBI:15378"/>
        <dbReference type="ChEBI" id="CHEBI:57856"/>
        <dbReference type="ChEBI" id="CHEBI:59789"/>
        <dbReference type="ChEBI" id="CHEBI:86161"/>
        <dbReference type="ChEBI" id="CHEBI:189860"/>
    </reaction>
    <physiologicalReaction direction="left-to-right" evidence="20">
        <dbReference type="Rhea" id="RHEA:70760"/>
    </physiologicalReaction>
</comment>
<keyword evidence="29" id="KW-1185">Reference proteome</keyword>
<feature type="transmembrane region" description="Helical" evidence="28">
    <location>
        <begin position="70"/>
        <end position="91"/>
    </location>
</feature>
<comment type="catalytic activity">
    <reaction evidence="19">
        <text>1-hexadecanoyl-2-(4Z,7Z,10Z,13Z,16Z,19Z-docosahexaenoyl)-sn-glycero-3-phospho-N-methylethanolamine + S-adenosyl-L-methionine = 1-hexadecanoyl-2-(4Z,7Z,10Z,13Z,16Z,19Z-docosahexaenoyl)-sn-glycero-3-phospho-N,N-dimethylethanolamine + S-adenosyl-L-homocysteine + H(+)</text>
        <dbReference type="Rhea" id="RHEA:70767"/>
        <dbReference type="ChEBI" id="CHEBI:15378"/>
        <dbReference type="ChEBI" id="CHEBI:57856"/>
        <dbReference type="ChEBI" id="CHEBI:59789"/>
        <dbReference type="ChEBI" id="CHEBI:189861"/>
        <dbReference type="ChEBI" id="CHEBI:189862"/>
    </reaction>
    <physiologicalReaction direction="left-to-right" evidence="19">
        <dbReference type="Rhea" id="RHEA:70768"/>
    </physiologicalReaction>
</comment>
<sequence>MVHGCCESFSLLDFSKMELPAFLLVCGGPQVDWSDRNLALAATNIMFNPLFWNIMARFEFKTKTISKLCGGPRMGCVFLGATIFFLSAVRGRRYQLVLYHQPVWTAFQTPLVHYVGVAITALGLIFTLSSFFTLGFYGTFLGDYFGIVMEHRVTGFPFNLMENPMYWGTTMEYLGYALWYGPSPAGLLLTVLLAICYKIAIVIEGPHTDEVYPEHDKIEDKKHQ</sequence>
<dbReference type="Proteomes" id="UP000694845">
    <property type="component" value="Unplaced"/>
</dbReference>
<keyword evidence="13 27" id="KW-0594">Phospholipid biosynthesis</keyword>
<comment type="catalytic activity">
    <reaction evidence="15">
        <text>1-hexadecanoyl-2-(4Z,7Z,10Z,13Z,16Z,19Z-docosahexaenoyl)-sn-glycero-3-phospho-N,N-dimethylethanolamine + S-adenosyl-L-methionine = 1-hexadecanoyl-2-(4Z,7Z,10Z,13Z,16Z,19Z-docosahexaenoyl)-sn-glycero-3-phosphocholine + S-adenosyl-L-homocysteine + H(+)</text>
        <dbReference type="Rhea" id="RHEA:70771"/>
        <dbReference type="ChEBI" id="CHEBI:15378"/>
        <dbReference type="ChEBI" id="CHEBI:57856"/>
        <dbReference type="ChEBI" id="CHEBI:59789"/>
        <dbReference type="ChEBI" id="CHEBI:74963"/>
        <dbReference type="ChEBI" id="CHEBI:189862"/>
    </reaction>
    <physiologicalReaction direction="left-to-right" evidence="15">
        <dbReference type="Rhea" id="RHEA:70772"/>
    </physiologicalReaction>
</comment>
<keyword evidence="6 27" id="KW-0949">S-adenosyl-L-methionine</keyword>
<feature type="topological domain" description="Lumenal" evidence="27">
    <location>
        <begin position="1"/>
        <end position="35"/>
    </location>
</feature>
<evidence type="ECO:0000256" key="2">
    <source>
        <dbReference type="ARBA" id="ARBA00005189"/>
    </source>
</evidence>
<feature type="topological domain" description="Lumenal" evidence="27">
    <location>
        <begin position="138"/>
        <end position="180"/>
    </location>
</feature>
<evidence type="ECO:0000256" key="3">
    <source>
        <dbReference type="ARBA" id="ARBA00022516"/>
    </source>
</evidence>
<evidence type="ECO:0000256" key="17">
    <source>
        <dbReference type="ARBA" id="ARBA00050788"/>
    </source>
</evidence>
<name>A0A8B7ZJ94_ACAPL</name>
<comment type="pathway">
    <text evidence="2">Lipid metabolism.</text>
</comment>
<evidence type="ECO:0000256" key="11">
    <source>
        <dbReference type="ARBA" id="ARBA00023128"/>
    </source>
</evidence>
<dbReference type="RefSeq" id="XP_022103360.1">
    <property type="nucleotide sequence ID" value="XM_022247668.1"/>
</dbReference>
<evidence type="ECO:0000256" key="7">
    <source>
        <dbReference type="ARBA" id="ARBA00022692"/>
    </source>
</evidence>
<evidence type="ECO:0000256" key="12">
    <source>
        <dbReference type="ARBA" id="ARBA00023136"/>
    </source>
</evidence>
<accession>A0A8B7ZJ94</accession>
<comment type="catalytic activity">
    <reaction evidence="23">
        <text>1,2-di-(9Z,12Z,15Z-octadecatrienoyl)-sn-glycero-3-phospho-N-methylethanolamine + S-adenosyl-L-methionine = 1,2-di-(9Z,12Z,15Z-octadecatrienoyl)-sn-glycero-3-phospho-N,N-dimethylethanolamine + S-adenosyl-L-homocysteine + H(+)</text>
        <dbReference type="Rhea" id="RHEA:70755"/>
        <dbReference type="ChEBI" id="CHEBI:15378"/>
        <dbReference type="ChEBI" id="CHEBI:57856"/>
        <dbReference type="ChEBI" id="CHEBI:59789"/>
        <dbReference type="ChEBI" id="CHEBI:189859"/>
        <dbReference type="ChEBI" id="CHEBI:189860"/>
    </reaction>
    <physiologicalReaction direction="left-to-right" evidence="23">
        <dbReference type="Rhea" id="RHEA:70756"/>
    </physiologicalReaction>
</comment>
<keyword evidence="3 27" id="KW-0444">Lipid biosynthesis</keyword>
<evidence type="ECO:0000256" key="18">
    <source>
        <dbReference type="ARBA" id="ARBA00050814"/>
    </source>
</evidence>
<dbReference type="PROSITE" id="PS51599">
    <property type="entry name" value="SAM_PEMT_PEM2"/>
    <property type="match status" value="1"/>
</dbReference>
<dbReference type="InterPro" id="IPR024960">
    <property type="entry name" value="PEMT/MFAP"/>
</dbReference>
<evidence type="ECO:0000256" key="8">
    <source>
        <dbReference type="ARBA" id="ARBA00022824"/>
    </source>
</evidence>
<protein>
    <recommendedName>
        <fullName evidence="27">Phosphatidylethanolamine N-methyltransferase</fullName>
        <shortName evidence="27">PEAMT</shortName>
        <shortName evidence="27">PEMT</shortName>
        <ecNumber evidence="27">2.1.1.17</ecNumber>
        <ecNumber evidence="27">2.1.1.71</ecNumber>
    </recommendedName>
    <alternativeName>
        <fullName evidence="27">Phospholipid methyltransferase</fullName>
        <shortName evidence="27">PLMT</shortName>
    </alternativeName>
</protein>
<dbReference type="AlphaFoldDB" id="A0A8B7ZJ94"/>
<evidence type="ECO:0000256" key="6">
    <source>
        <dbReference type="ARBA" id="ARBA00022691"/>
    </source>
</evidence>
<dbReference type="PANTHER" id="PTHR15458">
    <property type="entry name" value="PHOSPHATIDYLETHANOLAMINE N-METHYLTRANSFERASE"/>
    <property type="match status" value="1"/>
</dbReference>
<keyword evidence="10 27" id="KW-0443">Lipid metabolism</keyword>
<keyword evidence="9 27" id="KW-1133">Transmembrane helix</keyword>
<dbReference type="Pfam" id="PF04191">
    <property type="entry name" value="PEMT"/>
    <property type="match status" value="1"/>
</dbReference>
<evidence type="ECO:0000256" key="22">
    <source>
        <dbReference type="ARBA" id="ARBA00051455"/>
    </source>
</evidence>
<evidence type="ECO:0000256" key="10">
    <source>
        <dbReference type="ARBA" id="ARBA00023098"/>
    </source>
</evidence>
<comment type="subcellular location">
    <subcellularLocation>
        <location evidence="27">Endoplasmic reticulum membrane</location>
        <topology evidence="27">Multi-pass membrane protein</topology>
    </subcellularLocation>
    <subcellularLocation>
        <location evidence="27">Mitochondrion membrane</location>
        <topology evidence="27">Multi-pass membrane protein</topology>
    </subcellularLocation>
</comment>
<evidence type="ECO:0000313" key="30">
    <source>
        <dbReference type="RefSeq" id="XP_022103357.1"/>
    </source>
</evidence>
<evidence type="ECO:0000256" key="19">
    <source>
        <dbReference type="ARBA" id="ARBA00050899"/>
    </source>
</evidence>
<comment type="catalytic activity">
    <reaction evidence="21">
        <text>1,2-di-(9Z,12Z-octadecadienoyl)-sn-glycero-3-phospho-N,N-dimethylethanolamine + S-adenosyl-L-methionine = 1,2-di-(9Z,12Z-octadecadienoyl)-sn-glycero-3-phosphocholine + S-adenosyl-L-homocysteine + H(+)</text>
        <dbReference type="Rhea" id="RHEA:70747"/>
        <dbReference type="ChEBI" id="CHEBI:15378"/>
        <dbReference type="ChEBI" id="CHEBI:42027"/>
        <dbReference type="ChEBI" id="CHEBI:57856"/>
        <dbReference type="ChEBI" id="CHEBI:59789"/>
        <dbReference type="ChEBI" id="CHEBI:189849"/>
    </reaction>
    <physiologicalReaction direction="left-to-right" evidence="21">
        <dbReference type="Rhea" id="RHEA:70748"/>
    </physiologicalReaction>
</comment>
<proteinExistence type="inferred from homology"/>
<reference evidence="30 31" key="1">
    <citation type="submission" date="2025-04" db="UniProtKB">
        <authorList>
            <consortium name="RefSeq"/>
        </authorList>
    </citation>
    <scope>IDENTIFICATION</scope>
</reference>
<keyword evidence="8 27" id="KW-0256">Endoplasmic reticulum</keyword>
<dbReference type="KEGG" id="aplc:110986061"/>
<keyword evidence="14 27" id="KW-1208">Phospholipid metabolism</keyword>
<keyword evidence="12 27" id="KW-0472">Membrane</keyword>
<comment type="catalytic activity">
    <reaction evidence="18">
        <text>1,2-di-(9Z,12Z-octadecadienoyl)-sn-glycero-3-phospho-N-methylethanolamine + S-adenosyl-L-methionine = 1,2-di-(9Z,12Z-octadecadienoyl)-sn-glycero-3-phospho-N,N-dimethylethanolamine + S-adenosyl-L-homocysteine + H(+)</text>
        <dbReference type="Rhea" id="RHEA:70743"/>
        <dbReference type="ChEBI" id="CHEBI:15378"/>
        <dbReference type="ChEBI" id="CHEBI:57856"/>
        <dbReference type="ChEBI" id="CHEBI:59789"/>
        <dbReference type="ChEBI" id="CHEBI:189848"/>
        <dbReference type="ChEBI" id="CHEBI:189849"/>
    </reaction>
    <physiologicalReaction direction="left-to-right" evidence="18">
        <dbReference type="Rhea" id="RHEA:70744"/>
    </physiologicalReaction>
</comment>
<evidence type="ECO:0000256" key="4">
    <source>
        <dbReference type="ARBA" id="ARBA00022603"/>
    </source>
</evidence>
<comment type="function">
    <text evidence="27">Catalyzes the three sequential steps of the methylation pathway for the biosynthesis of phosphatidylcholine, a critical and essential component for membrane structure. Uses S-adenosylmethionine (S-adenosyl-L-methionine, SAM or AdoMet) as the methyl group donor for the methylation of phosphatidylethanolamine (1,2-diacyl-sn-glycero-3-phosphoethanolamine, PE) to phosphatidylmonomethylethanolamine (1,2-diacyl-sn-glycero-3-phospho-N-methylethanolamine, PMME), PMME to phosphatidyldimethylethanolamine (1,2-diacyl-sn-glycero-3-phospho-N,N-dimethylethanolamine, PDME), and PDME to phosphatidylcholine (1,2-diacyl-sn-glycero-3-phosphocholine, PC), producing S-adenosyl-L-homocysteine in each step.</text>
</comment>
<keyword evidence="5 27" id="KW-0808">Transferase</keyword>
<comment type="catalytic activity">
    <reaction evidence="25">
        <text>1,2-di-(9Z,12Z,15Z-octadecatrienoyl)-sn-glycero-3-phosphoethanolamine + S-adenosyl-L-methionine = 1,2-di-(9Z,12Z,15Z-octadecatrienoyl)-sn-glycero-3-phospho-N-methylethanolamine + S-adenosyl-L-homocysteine + H(+)</text>
        <dbReference type="Rhea" id="RHEA:70751"/>
        <dbReference type="ChEBI" id="CHEBI:15378"/>
        <dbReference type="ChEBI" id="CHEBI:57856"/>
        <dbReference type="ChEBI" id="CHEBI:59789"/>
        <dbReference type="ChEBI" id="CHEBI:189858"/>
        <dbReference type="ChEBI" id="CHEBI:189859"/>
    </reaction>
    <physiologicalReaction direction="left-to-right" evidence="25">
        <dbReference type="Rhea" id="RHEA:70752"/>
    </physiologicalReaction>
</comment>
<dbReference type="RefSeq" id="XP_022103361.1">
    <property type="nucleotide sequence ID" value="XM_022247669.1"/>
</dbReference>
<comment type="catalytic activity">
    <reaction evidence="17">
        <text>1,2-di-(9Z,12Z-octadecadienoyl)-sn-glycero-3-phosphoethanolamine + S-adenosyl-L-methionine = 1,2-di-(9Z,12Z-octadecadienoyl)-sn-glycero-3-phospho-N-methylethanolamine + S-adenosyl-L-homocysteine + H(+)</text>
        <dbReference type="Rhea" id="RHEA:70739"/>
        <dbReference type="ChEBI" id="CHEBI:15378"/>
        <dbReference type="ChEBI" id="CHEBI:57856"/>
        <dbReference type="ChEBI" id="CHEBI:59789"/>
        <dbReference type="ChEBI" id="CHEBI:172403"/>
        <dbReference type="ChEBI" id="CHEBI:189848"/>
    </reaction>
    <physiologicalReaction direction="left-to-right" evidence="17">
        <dbReference type="Rhea" id="RHEA:70740"/>
    </physiologicalReaction>
</comment>
<evidence type="ECO:0000256" key="28">
    <source>
        <dbReference type="SAM" id="Phobius"/>
    </source>
</evidence>
<feature type="binding site" evidence="27">
    <location>
        <begin position="204"/>
        <end position="205"/>
    </location>
    <ligand>
        <name>S-adenosyl-L-methionine</name>
        <dbReference type="ChEBI" id="CHEBI:59789"/>
    </ligand>
</feature>
<evidence type="ECO:0000256" key="26">
    <source>
        <dbReference type="ARBA" id="ARBA00052148"/>
    </source>
</evidence>
<dbReference type="RefSeq" id="XP_022103357.1">
    <property type="nucleotide sequence ID" value="XM_022247665.1"/>
</dbReference>
<evidence type="ECO:0000313" key="29">
    <source>
        <dbReference type="Proteomes" id="UP000694845"/>
    </source>
</evidence>
<evidence type="ECO:0000256" key="13">
    <source>
        <dbReference type="ARBA" id="ARBA00023209"/>
    </source>
</evidence>
<evidence type="ECO:0000256" key="27">
    <source>
        <dbReference type="HAMAP-Rule" id="MF_03216"/>
    </source>
</evidence>
<evidence type="ECO:0000256" key="15">
    <source>
        <dbReference type="ARBA" id="ARBA00050433"/>
    </source>
</evidence>
<comment type="similarity">
    <text evidence="27">Belongs to the class VI-like SAM-binding methyltransferase superfamily. PEMT/PEM2 methyltransferase family.</text>
</comment>
<dbReference type="PANTHER" id="PTHR15458:SF5">
    <property type="entry name" value="PHOSPHATIDYLETHANOLAMINE N-METHYLTRANSFERASE"/>
    <property type="match status" value="1"/>
</dbReference>
<dbReference type="OMA" id="PTFWNIA"/>
<gene>
    <name evidence="30 31 32 33 34" type="primary">LOC110986061</name>
</gene>
<comment type="pathway">
    <text evidence="1 27">Phospholipid metabolism; phosphatidylcholine biosynthesis.</text>
</comment>
<evidence type="ECO:0000313" key="34">
    <source>
        <dbReference type="RefSeq" id="XP_022103361.1"/>
    </source>
</evidence>
<feature type="topological domain" description="Lumenal" evidence="27">
    <location>
        <begin position="57"/>
        <end position="68"/>
    </location>
</feature>
<dbReference type="GO" id="GO:0006656">
    <property type="term" value="P:phosphatidylcholine biosynthetic process"/>
    <property type="evidence" value="ECO:0007669"/>
    <property type="project" value="UniProtKB-UniRule"/>
</dbReference>
<comment type="catalytic activity">
    <reaction evidence="24">
        <text>1,2-di-(9Z-octadecenoyl)-sn-glycero-3-phosphoethanolamine + S-adenosyl-L-methionine = 1,2-di-(9Z-octadecenoyl)-sn-glycero-3-phospho-N-methylethanolamine + S-adenosyl-L-homocysteine + H(+)</text>
        <dbReference type="Rhea" id="RHEA:70619"/>
        <dbReference type="ChEBI" id="CHEBI:15378"/>
        <dbReference type="ChEBI" id="CHEBI:57856"/>
        <dbReference type="ChEBI" id="CHEBI:59789"/>
        <dbReference type="ChEBI" id="CHEBI:74986"/>
        <dbReference type="ChEBI" id="CHEBI:85679"/>
    </reaction>
    <physiologicalReaction direction="left-to-right" evidence="24">
        <dbReference type="Rhea" id="RHEA:70620"/>
    </physiologicalReaction>
</comment>
<dbReference type="UniPathway" id="UPA00753"/>
<dbReference type="EC" id="2.1.1.71" evidence="27"/>
<evidence type="ECO:0000256" key="14">
    <source>
        <dbReference type="ARBA" id="ARBA00023264"/>
    </source>
</evidence>
<comment type="catalytic activity">
    <reaction evidence="27">
        <text>a 1,2-diacyl-sn-glycero-3-phospho-N,N-dimethylethanolamine + S-adenosyl-L-methionine = a 1,2-diacyl-sn-glycero-3-phosphocholine + S-adenosyl-L-homocysteine + H(+)</text>
        <dbReference type="Rhea" id="RHEA:32739"/>
        <dbReference type="ChEBI" id="CHEBI:15378"/>
        <dbReference type="ChEBI" id="CHEBI:57643"/>
        <dbReference type="ChEBI" id="CHEBI:57856"/>
        <dbReference type="ChEBI" id="CHEBI:59789"/>
        <dbReference type="ChEBI" id="CHEBI:64572"/>
    </reaction>
</comment>
<dbReference type="GO" id="GO:0004608">
    <property type="term" value="F:phosphatidylethanolamine N-methyltransferase activity"/>
    <property type="evidence" value="ECO:0007669"/>
    <property type="project" value="UniProtKB-UniRule"/>
</dbReference>